<evidence type="ECO:0000313" key="3">
    <source>
        <dbReference type="Proteomes" id="UP000314616"/>
    </source>
</evidence>
<dbReference type="PROSITE" id="PS50943">
    <property type="entry name" value="HTH_CROC1"/>
    <property type="match status" value="1"/>
</dbReference>
<dbReference type="OrthoDB" id="9803128at2"/>
<dbReference type="CDD" id="cd00093">
    <property type="entry name" value="HTH_XRE"/>
    <property type="match status" value="1"/>
</dbReference>
<evidence type="ECO:0000313" key="2">
    <source>
        <dbReference type="EMBL" id="QDC23975.1"/>
    </source>
</evidence>
<dbReference type="GO" id="GO:0003677">
    <property type="term" value="F:DNA binding"/>
    <property type="evidence" value="ECO:0007669"/>
    <property type="project" value="InterPro"/>
</dbReference>
<dbReference type="EMBL" id="CP040915">
    <property type="protein sequence ID" value="QDC23975.1"/>
    <property type="molecule type" value="Genomic_DNA"/>
</dbReference>
<dbReference type="InterPro" id="IPR010982">
    <property type="entry name" value="Lambda_DNA-bd_dom_sf"/>
</dbReference>
<proteinExistence type="predicted"/>
<dbReference type="Proteomes" id="UP000314616">
    <property type="component" value="Chromosome"/>
</dbReference>
<dbReference type="AlphaFoldDB" id="A0A5B8C3V4"/>
<reference evidence="2 3" key="1">
    <citation type="submission" date="2019-05" db="EMBL/GenBank/DDBJ databases">
        <title>Georgenia *** sp. nov., and Georgenia *** sp. nov., isolated from the intestinal contents of plateau pika (Ochotona curzoniae) in the Qinghai-Tibet plateau of China.</title>
        <authorList>
            <person name="Tian Z."/>
        </authorList>
    </citation>
    <scope>NUCLEOTIDE SEQUENCE [LARGE SCALE GENOMIC DNA]</scope>
    <source>
        <strain evidence="2 3">Z443</strain>
    </source>
</reference>
<feature type="domain" description="HTH cro/C1-type" evidence="1">
    <location>
        <begin position="7"/>
        <end position="61"/>
    </location>
</feature>
<dbReference type="InterPro" id="IPR001387">
    <property type="entry name" value="Cro/C1-type_HTH"/>
</dbReference>
<dbReference type="Gene3D" id="1.10.260.40">
    <property type="entry name" value="lambda repressor-like DNA-binding domains"/>
    <property type="match status" value="1"/>
</dbReference>
<protein>
    <submittedName>
        <fullName evidence="2">Helix-turn-helix transcriptional regulator</fullName>
    </submittedName>
</protein>
<evidence type="ECO:0000259" key="1">
    <source>
        <dbReference type="PROSITE" id="PS50943"/>
    </source>
</evidence>
<gene>
    <name evidence="2" type="ORF">FE374_04410</name>
</gene>
<accession>A0A5B8C3V4</accession>
<dbReference type="SUPFAM" id="SSF47413">
    <property type="entry name" value="lambda repressor-like DNA-binding domains"/>
    <property type="match status" value="1"/>
</dbReference>
<dbReference type="KEGG" id="gyu:FE374_04410"/>
<sequence>MLQVTVIVSARKAAGLSQRRFAELARTQQSSVSEYEKRRKSPTLEVVERLLDAADAELAVKRRVDFVYLKDPVLGSFAVPNRLWQVPVPRCFSRVQVFPFMGYADGKEIWDLSDPAERIEYYELVLCRGLDDMMLETVDAALLVEAWRHMHLPDAVRAAWQPLIDEAKGGASREDPPLDPAGINARMAAEIGITWQPGVLVGRGRPVRG</sequence>
<name>A0A5B8C3V4_9MICO</name>
<dbReference type="SMART" id="SM00530">
    <property type="entry name" value="HTH_XRE"/>
    <property type="match status" value="1"/>
</dbReference>
<dbReference type="Pfam" id="PF01381">
    <property type="entry name" value="HTH_3"/>
    <property type="match status" value="1"/>
</dbReference>
<dbReference type="RefSeq" id="WP_139927419.1">
    <property type="nucleotide sequence ID" value="NZ_CP040915.1"/>
</dbReference>
<organism evidence="2 3">
    <name type="scientific">Georgenia yuyongxinii</name>
    <dbReference type="NCBI Taxonomy" id="2589797"/>
    <lineage>
        <taxon>Bacteria</taxon>
        <taxon>Bacillati</taxon>
        <taxon>Actinomycetota</taxon>
        <taxon>Actinomycetes</taxon>
        <taxon>Micrococcales</taxon>
        <taxon>Bogoriellaceae</taxon>
        <taxon>Georgenia</taxon>
    </lineage>
</organism>